<proteinExistence type="predicted"/>
<evidence type="ECO:0000259" key="2">
    <source>
        <dbReference type="PROSITE" id="PS51379"/>
    </source>
</evidence>
<sequence>DVTLRHSDAIRYNVNPGIKESRLDRRTFFTRGAGKAARAVTTHAEDQARKNAARWIRPPFAIEELDFLLACDRCAECIDACPHHVIFPLASKLGIKVYATPAMDLLNQGCHLCEDWPCVQACTKGALKHPVNEPDDKPENKEDNNPDKAPDKAPEQRKLPVLAMVSINEEACLPYSGPECGACDICPVQGAMAWAMQKPVINSQLCTGCALCREACIVEPKAITIKSINQ</sequence>
<dbReference type="Gene3D" id="3.30.70.20">
    <property type="match status" value="1"/>
</dbReference>
<dbReference type="SUPFAM" id="SSF54862">
    <property type="entry name" value="4Fe-4S ferredoxins"/>
    <property type="match status" value="1"/>
</dbReference>
<accession>A0A3B0WYP1</accession>
<evidence type="ECO:0000313" key="3">
    <source>
        <dbReference type="EMBL" id="VAW61148.1"/>
    </source>
</evidence>
<feature type="region of interest" description="Disordered" evidence="1">
    <location>
        <begin position="129"/>
        <end position="155"/>
    </location>
</feature>
<feature type="compositionally biased region" description="Basic and acidic residues" evidence="1">
    <location>
        <begin position="130"/>
        <end position="155"/>
    </location>
</feature>
<reference evidence="3" key="1">
    <citation type="submission" date="2018-06" db="EMBL/GenBank/DDBJ databases">
        <authorList>
            <person name="Zhirakovskaya E."/>
        </authorList>
    </citation>
    <scope>NUCLEOTIDE SEQUENCE</scope>
</reference>
<feature type="domain" description="4Fe-4S ferredoxin-type" evidence="2">
    <location>
        <begin position="197"/>
        <end position="228"/>
    </location>
</feature>
<organism evidence="3">
    <name type="scientific">hydrothermal vent metagenome</name>
    <dbReference type="NCBI Taxonomy" id="652676"/>
    <lineage>
        <taxon>unclassified sequences</taxon>
        <taxon>metagenomes</taxon>
        <taxon>ecological metagenomes</taxon>
    </lineage>
</organism>
<dbReference type="AlphaFoldDB" id="A0A3B0WYP1"/>
<gene>
    <name evidence="3" type="ORF">MNBD_GAMMA10-308</name>
</gene>
<dbReference type="InterPro" id="IPR017896">
    <property type="entry name" value="4Fe4S_Fe-S-bd"/>
</dbReference>
<feature type="non-terminal residue" evidence="3">
    <location>
        <position position="1"/>
    </location>
</feature>
<evidence type="ECO:0000256" key="1">
    <source>
        <dbReference type="SAM" id="MobiDB-lite"/>
    </source>
</evidence>
<feature type="domain" description="4Fe-4S ferredoxin-type" evidence="2">
    <location>
        <begin position="61"/>
        <end position="92"/>
    </location>
</feature>
<name>A0A3B0WYP1_9ZZZZ</name>
<protein>
    <submittedName>
        <fullName evidence="3">Ferredoxin-type protein NapG (Periplasmic nitrate reductase)</fullName>
    </submittedName>
</protein>
<dbReference type="EMBL" id="UOFJ01000025">
    <property type="protein sequence ID" value="VAW61148.1"/>
    <property type="molecule type" value="Genomic_DNA"/>
</dbReference>
<dbReference type="PROSITE" id="PS51379">
    <property type="entry name" value="4FE4S_FER_2"/>
    <property type="match status" value="2"/>
</dbReference>